<evidence type="ECO:0000256" key="1">
    <source>
        <dbReference type="SAM" id="SignalP"/>
    </source>
</evidence>
<dbReference type="InterPro" id="IPR014235">
    <property type="entry name" value="Spore_PdaA"/>
</dbReference>
<dbReference type="Pfam" id="PF01522">
    <property type="entry name" value="Polysacc_deac_1"/>
    <property type="match status" value="1"/>
</dbReference>
<keyword evidence="4" id="KW-1185">Reference proteome</keyword>
<feature type="domain" description="NodB homology" evidence="2">
    <location>
        <begin position="62"/>
        <end position="243"/>
    </location>
</feature>
<dbReference type="NCBIfam" id="TIGR02884">
    <property type="entry name" value="spore_pdaA"/>
    <property type="match status" value="1"/>
</dbReference>
<dbReference type="SUPFAM" id="SSF88713">
    <property type="entry name" value="Glycoside hydrolase/deacetylase"/>
    <property type="match status" value="1"/>
</dbReference>
<organism evidence="3 4">
    <name type="scientific">Gracilibacillus marinus</name>
    <dbReference type="NCBI Taxonomy" id="630535"/>
    <lineage>
        <taxon>Bacteria</taxon>
        <taxon>Bacillati</taxon>
        <taxon>Bacillota</taxon>
        <taxon>Bacilli</taxon>
        <taxon>Bacillales</taxon>
        <taxon>Bacillaceae</taxon>
        <taxon>Gracilibacillus</taxon>
    </lineage>
</organism>
<dbReference type="CDD" id="cd10948">
    <property type="entry name" value="CE4_BsPdaA_like"/>
    <property type="match status" value="1"/>
</dbReference>
<sequence>MKKRLFLFLTLLLLVSSPMEISGVTYGWGYKKAENHEQPDVGKYRTILEKYNSFYLDPSGDKHVYLTFDNGYEAGYTEQILATLKEKNVPATFFLTGHYVDDQPDLVKKMMREGHIIGNHSDGHRDFTKISKEAFTKDVEDLTSKMEKLANNVSVQYIRPPKGTFNEQSLQWANELGYTHIFWSLAFVDWNEGQEQGWKYAYDQVINQIHPGAIVLMHTVSKDNADALGPIIDELKKQGYQFKSLDDLMLKQLLPKGIIGL</sequence>
<dbReference type="EMBL" id="JBHSDV010000005">
    <property type="protein sequence ID" value="MFC4388860.1"/>
    <property type="molecule type" value="Genomic_DNA"/>
</dbReference>
<feature type="signal peptide" evidence="1">
    <location>
        <begin position="1"/>
        <end position="21"/>
    </location>
</feature>
<comment type="caution">
    <text evidence="3">The sequence shown here is derived from an EMBL/GenBank/DDBJ whole genome shotgun (WGS) entry which is preliminary data.</text>
</comment>
<protein>
    <submittedName>
        <fullName evidence="3">Delta-lactam-biosynthetic de-N-acetylase</fullName>
    </submittedName>
</protein>
<dbReference type="InterPro" id="IPR002509">
    <property type="entry name" value="NODB_dom"/>
</dbReference>
<name>A0ABV8VY04_9BACI</name>
<reference evidence="4" key="1">
    <citation type="journal article" date="2019" name="Int. J. Syst. Evol. Microbiol.">
        <title>The Global Catalogue of Microorganisms (GCM) 10K type strain sequencing project: providing services to taxonomists for standard genome sequencing and annotation.</title>
        <authorList>
            <consortium name="The Broad Institute Genomics Platform"/>
            <consortium name="The Broad Institute Genome Sequencing Center for Infectious Disease"/>
            <person name="Wu L."/>
            <person name="Ma J."/>
        </authorList>
    </citation>
    <scope>NUCLEOTIDE SEQUENCE [LARGE SCALE GENOMIC DNA]</scope>
    <source>
        <strain evidence="4">KACC 14058</strain>
    </source>
</reference>
<evidence type="ECO:0000313" key="4">
    <source>
        <dbReference type="Proteomes" id="UP001595880"/>
    </source>
</evidence>
<dbReference type="InterPro" id="IPR011330">
    <property type="entry name" value="Glyco_hydro/deAcase_b/a-brl"/>
</dbReference>
<dbReference type="PANTHER" id="PTHR10587:SF78">
    <property type="entry name" value="PEPTIDOGLYCAN-N-ACETYLMURAMIC ACID DEACETYLASE PDAA"/>
    <property type="match status" value="1"/>
</dbReference>
<accession>A0ABV8VY04</accession>
<gene>
    <name evidence="3" type="primary">pdaA</name>
    <name evidence="3" type="ORF">ACFOZ1_13745</name>
</gene>
<keyword evidence="1" id="KW-0732">Signal</keyword>
<dbReference type="RefSeq" id="WP_390200194.1">
    <property type="nucleotide sequence ID" value="NZ_JBHSDV010000005.1"/>
</dbReference>
<dbReference type="Proteomes" id="UP001595880">
    <property type="component" value="Unassembled WGS sequence"/>
</dbReference>
<evidence type="ECO:0000259" key="2">
    <source>
        <dbReference type="PROSITE" id="PS51677"/>
    </source>
</evidence>
<proteinExistence type="predicted"/>
<evidence type="ECO:0000313" key="3">
    <source>
        <dbReference type="EMBL" id="MFC4388860.1"/>
    </source>
</evidence>
<dbReference type="InterPro" id="IPR050248">
    <property type="entry name" value="Polysacc_deacetylase_ArnD"/>
</dbReference>
<dbReference type="PROSITE" id="PS51677">
    <property type="entry name" value="NODB"/>
    <property type="match status" value="1"/>
</dbReference>
<dbReference type="Gene3D" id="3.20.20.370">
    <property type="entry name" value="Glycoside hydrolase/deacetylase"/>
    <property type="match status" value="1"/>
</dbReference>
<feature type="chain" id="PRO_5046713289" evidence="1">
    <location>
        <begin position="22"/>
        <end position="261"/>
    </location>
</feature>
<dbReference type="PANTHER" id="PTHR10587">
    <property type="entry name" value="GLYCOSYL TRANSFERASE-RELATED"/>
    <property type="match status" value="1"/>
</dbReference>